<feature type="non-terminal residue" evidence="2">
    <location>
        <position position="1"/>
    </location>
</feature>
<dbReference type="AlphaFoldDB" id="A0A164IHJ2"/>
<keyword evidence="3" id="KW-1185">Reference proteome</keyword>
<comment type="caution">
    <text evidence="2">The sequence shown here is derived from an EMBL/GenBank/DDBJ whole genome shotgun (WGS) entry which is preliminary data.</text>
</comment>
<sequence>TALKRQPGFEHGHGGHIGSPHMGDQAAQALLPHALLGGGDQQLRRAPAAELGPGVEETEETVARGQMQGQLGIVHRTDRAGFDIELGHHRLATQQDMDAAAALQQTLGFRPRLSGDLRGRAGRQARQISQAGEALIDPALRQLRRRRSWQGLAGEAKHLQPAEQLESEERRGREAARAEQERQALIHAAAVAQASESRRTVQVGRAFLATQASRPPIKPGLNNITSCSKDASCA</sequence>
<evidence type="ECO:0000313" key="3">
    <source>
        <dbReference type="Proteomes" id="UP000076858"/>
    </source>
</evidence>
<feature type="compositionally biased region" description="Basic and acidic residues" evidence="1">
    <location>
        <begin position="167"/>
        <end position="180"/>
    </location>
</feature>
<protein>
    <submittedName>
        <fullName evidence="2">Uncharacterized protein</fullName>
    </submittedName>
</protein>
<proteinExistence type="predicted"/>
<name>A0A164IHJ2_9CRUS</name>
<evidence type="ECO:0000313" key="2">
    <source>
        <dbReference type="EMBL" id="KZS01263.1"/>
    </source>
</evidence>
<feature type="region of interest" description="Disordered" evidence="1">
    <location>
        <begin position="152"/>
        <end position="180"/>
    </location>
</feature>
<feature type="compositionally biased region" description="Polar residues" evidence="1">
    <location>
        <begin position="222"/>
        <end position="234"/>
    </location>
</feature>
<dbReference type="EMBL" id="LRGB01007240">
    <property type="protein sequence ID" value="KZS01263.1"/>
    <property type="molecule type" value="Genomic_DNA"/>
</dbReference>
<dbReference type="Proteomes" id="UP000076858">
    <property type="component" value="Unassembled WGS sequence"/>
</dbReference>
<gene>
    <name evidence="2" type="ORF">APZ42_002131</name>
</gene>
<accession>A0A164IHJ2</accession>
<feature type="non-terminal residue" evidence="2">
    <location>
        <position position="234"/>
    </location>
</feature>
<organism evidence="2 3">
    <name type="scientific">Daphnia magna</name>
    <dbReference type="NCBI Taxonomy" id="35525"/>
    <lineage>
        <taxon>Eukaryota</taxon>
        <taxon>Metazoa</taxon>
        <taxon>Ecdysozoa</taxon>
        <taxon>Arthropoda</taxon>
        <taxon>Crustacea</taxon>
        <taxon>Branchiopoda</taxon>
        <taxon>Diplostraca</taxon>
        <taxon>Cladocera</taxon>
        <taxon>Anomopoda</taxon>
        <taxon>Daphniidae</taxon>
        <taxon>Daphnia</taxon>
    </lineage>
</organism>
<reference evidence="2 3" key="1">
    <citation type="submission" date="2016-03" db="EMBL/GenBank/DDBJ databases">
        <title>EvidentialGene: Evidence-directed Construction of Genes on Genomes.</title>
        <authorList>
            <person name="Gilbert D.G."/>
            <person name="Choi J.-H."/>
            <person name="Mockaitis K."/>
            <person name="Colbourne J."/>
            <person name="Pfrender M."/>
        </authorList>
    </citation>
    <scope>NUCLEOTIDE SEQUENCE [LARGE SCALE GENOMIC DNA]</scope>
    <source>
        <strain evidence="2 3">Xinb3</strain>
        <tissue evidence="2">Complete organism</tissue>
    </source>
</reference>
<evidence type="ECO:0000256" key="1">
    <source>
        <dbReference type="SAM" id="MobiDB-lite"/>
    </source>
</evidence>
<feature type="region of interest" description="Disordered" evidence="1">
    <location>
        <begin position="1"/>
        <end position="23"/>
    </location>
</feature>
<feature type="region of interest" description="Disordered" evidence="1">
    <location>
        <begin position="213"/>
        <end position="234"/>
    </location>
</feature>